<organism evidence="1">
    <name type="scientific">Siphoviridae sp. cteZR38</name>
    <dbReference type="NCBI Taxonomy" id="2827906"/>
    <lineage>
        <taxon>Viruses</taxon>
        <taxon>Duplodnaviria</taxon>
        <taxon>Heunggongvirae</taxon>
        <taxon>Uroviricota</taxon>
        <taxon>Caudoviricetes</taxon>
    </lineage>
</organism>
<proteinExistence type="predicted"/>
<dbReference type="EMBL" id="BK032636">
    <property type="protein sequence ID" value="DAF52448.1"/>
    <property type="molecule type" value="Genomic_DNA"/>
</dbReference>
<accession>A0A8S5SNF6</accession>
<sequence length="91" mass="11091">MFTPDFWETENKIGNALYRINQSPYKDYCEIDELFVFLAQEYPEERELFETLYGEYAEYVEEQTRLRELKDFLNAPGMKREVKYKLLEAQL</sequence>
<evidence type="ECO:0000313" key="1">
    <source>
        <dbReference type="EMBL" id="DAF52448.1"/>
    </source>
</evidence>
<reference evidence="1" key="1">
    <citation type="journal article" date="2021" name="Proc. Natl. Acad. Sci. U.S.A.">
        <title>A Catalog of Tens of Thousands of Viruses from Human Metagenomes Reveals Hidden Associations with Chronic Diseases.</title>
        <authorList>
            <person name="Tisza M.J."/>
            <person name="Buck C.B."/>
        </authorList>
    </citation>
    <scope>NUCLEOTIDE SEQUENCE</scope>
    <source>
        <strain evidence="1">CteZR38</strain>
    </source>
</reference>
<protein>
    <submittedName>
        <fullName evidence="1">Uncharacterized protein</fullName>
    </submittedName>
</protein>
<name>A0A8S5SNF6_9CAUD</name>